<feature type="signal peptide" evidence="15">
    <location>
        <begin position="1"/>
        <end position="17"/>
    </location>
</feature>
<dbReference type="InterPro" id="IPR001384">
    <property type="entry name" value="Peptidase_M35"/>
</dbReference>
<accession>A0A9P4Q3B1</accession>
<dbReference type="PANTHER" id="PTHR37016">
    <property type="match status" value="1"/>
</dbReference>
<evidence type="ECO:0000256" key="4">
    <source>
        <dbReference type="ARBA" id="ARBA00022525"/>
    </source>
</evidence>
<dbReference type="EMBL" id="MU003817">
    <property type="protein sequence ID" value="KAF2719004.1"/>
    <property type="molecule type" value="Genomic_DNA"/>
</dbReference>
<dbReference type="Gene3D" id="2.60.40.2970">
    <property type="match status" value="1"/>
</dbReference>
<dbReference type="InterPro" id="IPR029463">
    <property type="entry name" value="Lys_MEP"/>
</dbReference>
<feature type="binding site" evidence="14">
    <location>
        <position position="312"/>
    </location>
    <ligand>
        <name>Zn(2+)</name>
        <dbReference type="ChEBI" id="CHEBI:29105"/>
        <note>catalytic</note>
    </ligand>
</feature>
<evidence type="ECO:0000313" key="17">
    <source>
        <dbReference type="EMBL" id="KAF2719004.1"/>
    </source>
</evidence>
<keyword evidence="8 15" id="KW-0732">Signal</keyword>
<comment type="function">
    <text evidence="15">Secreted metalloproteinase that allows assimilation of proteinaceous substrates. Shows high activities on basic nuclear substrates such as histone and protamine.</text>
</comment>
<evidence type="ECO:0000256" key="2">
    <source>
        <dbReference type="ARBA" id="ARBA00004613"/>
    </source>
</evidence>
<dbReference type="PANTHER" id="PTHR37016:SF3">
    <property type="entry name" value="NEUTRAL PROTEASE 2-RELATED"/>
    <property type="match status" value="1"/>
</dbReference>
<comment type="similarity">
    <text evidence="3 15">Belongs to the peptidase M35 family.</text>
</comment>
<dbReference type="Gene3D" id="3.40.390.10">
    <property type="entry name" value="Collagenase (Catalytic Domain)"/>
    <property type="match status" value="1"/>
</dbReference>
<evidence type="ECO:0000256" key="13">
    <source>
        <dbReference type="PIRSR" id="PIRSR601384-1"/>
    </source>
</evidence>
<evidence type="ECO:0000256" key="7">
    <source>
        <dbReference type="ARBA" id="ARBA00022723"/>
    </source>
</evidence>
<dbReference type="PRINTS" id="PR00768">
    <property type="entry name" value="DEUTEROLYSIN"/>
</dbReference>
<feature type="domain" description="Lysine-specific metallo-endopeptidase" evidence="16">
    <location>
        <begin position="211"/>
        <end position="351"/>
    </location>
</feature>
<protein>
    <recommendedName>
        <fullName evidence="15">Neutral protease 2</fullName>
        <ecNumber evidence="15">3.4.24.39</ecNumber>
    </recommendedName>
    <alternativeName>
        <fullName evidence="15">Deuterolysin</fullName>
    </alternativeName>
</protein>
<dbReference type="GO" id="GO:0004222">
    <property type="term" value="F:metalloendopeptidase activity"/>
    <property type="evidence" value="ECO:0007669"/>
    <property type="project" value="InterPro"/>
</dbReference>
<evidence type="ECO:0000256" key="5">
    <source>
        <dbReference type="ARBA" id="ARBA00022670"/>
    </source>
</evidence>
<dbReference type="AlphaFoldDB" id="A0A9P4Q3B1"/>
<evidence type="ECO:0000256" key="12">
    <source>
        <dbReference type="ARBA" id="ARBA00023145"/>
    </source>
</evidence>
<dbReference type="SMART" id="SM01351">
    <property type="entry name" value="Aspzincin_M35"/>
    <property type="match status" value="1"/>
</dbReference>
<keyword evidence="18" id="KW-1185">Reference proteome</keyword>
<keyword evidence="9 15" id="KW-0378">Hydrolase</keyword>
<evidence type="ECO:0000256" key="6">
    <source>
        <dbReference type="ARBA" id="ARBA00022685"/>
    </source>
</evidence>
<feature type="binding site" evidence="14">
    <location>
        <position position="308"/>
    </location>
    <ligand>
        <name>Zn(2+)</name>
        <dbReference type="ChEBI" id="CHEBI:29105"/>
        <note>catalytic</note>
    </ligand>
</feature>
<comment type="cofactor">
    <cofactor evidence="14 15">
        <name>Zn(2+)</name>
        <dbReference type="ChEBI" id="CHEBI:29105"/>
    </cofactor>
    <text evidence="14 15">Binds 1 zinc ion per subunit.</text>
</comment>
<comment type="subcellular location">
    <subcellularLocation>
        <location evidence="2 15">Secreted</location>
    </subcellularLocation>
</comment>
<feature type="chain" id="PRO_5040538826" description="Neutral protease 2" evidence="15">
    <location>
        <begin position="18"/>
        <end position="357"/>
    </location>
</feature>
<dbReference type="InterPro" id="IPR024079">
    <property type="entry name" value="MetalloPept_cat_dom_sf"/>
</dbReference>
<dbReference type="Proteomes" id="UP000799441">
    <property type="component" value="Unassembled WGS sequence"/>
</dbReference>
<comment type="caution">
    <text evidence="17">The sequence shown here is derived from an EMBL/GenBank/DDBJ whole genome shotgun (WGS) entry which is preliminary data.</text>
</comment>
<evidence type="ECO:0000256" key="1">
    <source>
        <dbReference type="ARBA" id="ARBA00001187"/>
    </source>
</evidence>
<evidence type="ECO:0000256" key="9">
    <source>
        <dbReference type="ARBA" id="ARBA00022801"/>
    </source>
</evidence>
<dbReference type="GO" id="GO:0005576">
    <property type="term" value="C:extracellular region"/>
    <property type="evidence" value="ECO:0007669"/>
    <property type="project" value="UniProtKB-SubCell"/>
</dbReference>
<comment type="catalytic activity">
    <reaction evidence="1 15">
        <text>Preferential cleavage of bonds with hydrophobic residues in P1'. Also 3-Asn-|-Gln-4 and 8-Gly-|-Ser-9 bonds in insulin B chain.</text>
        <dbReference type="EC" id="3.4.24.39"/>
    </reaction>
</comment>
<dbReference type="EC" id="3.4.24.39" evidence="15"/>
<dbReference type="GO" id="GO:0046872">
    <property type="term" value="F:metal ion binding"/>
    <property type="evidence" value="ECO:0007669"/>
    <property type="project" value="UniProtKB-KW"/>
</dbReference>
<dbReference type="CDD" id="cd11008">
    <property type="entry name" value="M35_deuterolysin_like"/>
    <property type="match status" value="1"/>
</dbReference>
<evidence type="ECO:0000256" key="14">
    <source>
        <dbReference type="PIRSR" id="PIRSR601384-2"/>
    </source>
</evidence>
<evidence type="ECO:0000256" key="3">
    <source>
        <dbReference type="ARBA" id="ARBA00010279"/>
    </source>
</evidence>
<evidence type="ECO:0000256" key="10">
    <source>
        <dbReference type="ARBA" id="ARBA00022833"/>
    </source>
</evidence>
<dbReference type="SUPFAM" id="SSF55486">
    <property type="entry name" value="Metalloproteases ('zincins'), catalytic domain"/>
    <property type="match status" value="1"/>
</dbReference>
<reference evidence="17" key="1">
    <citation type="journal article" date="2020" name="Stud. Mycol.">
        <title>101 Dothideomycetes genomes: a test case for predicting lifestyles and emergence of pathogens.</title>
        <authorList>
            <person name="Haridas S."/>
            <person name="Albert R."/>
            <person name="Binder M."/>
            <person name="Bloem J."/>
            <person name="Labutti K."/>
            <person name="Salamov A."/>
            <person name="Andreopoulos B."/>
            <person name="Baker S."/>
            <person name="Barry K."/>
            <person name="Bills G."/>
            <person name="Bluhm B."/>
            <person name="Cannon C."/>
            <person name="Castanera R."/>
            <person name="Culley D."/>
            <person name="Daum C."/>
            <person name="Ezra D."/>
            <person name="Gonzalez J."/>
            <person name="Henrissat B."/>
            <person name="Kuo A."/>
            <person name="Liang C."/>
            <person name="Lipzen A."/>
            <person name="Lutzoni F."/>
            <person name="Magnuson J."/>
            <person name="Mondo S."/>
            <person name="Nolan M."/>
            <person name="Ohm R."/>
            <person name="Pangilinan J."/>
            <person name="Park H.-J."/>
            <person name="Ramirez L."/>
            <person name="Alfaro M."/>
            <person name="Sun H."/>
            <person name="Tritt A."/>
            <person name="Yoshinaga Y."/>
            <person name="Zwiers L.-H."/>
            <person name="Turgeon B."/>
            <person name="Goodwin S."/>
            <person name="Spatafora J."/>
            <person name="Crous P."/>
            <person name="Grigoriev I."/>
        </authorList>
    </citation>
    <scope>NUCLEOTIDE SEQUENCE</scope>
    <source>
        <strain evidence="17">CBS 116435</strain>
    </source>
</reference>
<keyword evidence="6 15" id="KW-0165">Cleavage on pair of basic residues</keyword>
<name>A0A9P4Q3B1_9PEZI</name>
<proteinExistence type="inferred from homology"/>
<keyword evidence="11 15" id="KW-0482">Metalloprotease</keyword>
<dbReference type="InterPro" id="IPR050414">
    <property type="entry name" value="Fungal_M35_metalloproteases"/>
</dbReference>
<gene>
    <name evidence="17" type="ORF">K431DRAFT_314507</name>
</gene>
<sequence>MKFTLASIVALAVTASATVVDLNKRDTPLEVKLAKTGNSKVKATVTNTGSISYKLLYKGTLLDNAPVDKLYVSSKQSKTPLDGGVKLRLATANLSEDAFLPIAAGQTMEFDIDLAELYDVSQTGTYNVLASGAIPFAKTSSTDLSGKLSYSSNVLSIDVDGVEASKVSKLVTSKSVSKRSKYQGDCSSDRQSAIFTALDNCASLANSASSAALSGDASRFETFFKDTSSSVRNTVSARLSAVAGDCSSNSGGATSTYCTDIYSNCGGNVLAYTYPPTNEIVYCDIFFDDLPGLTNQCYAQDQATTVLHEETHAPAVYSPGTEDNGYGYDAATSLSSSQAVGNADSYALFANSVYNNC</sequence>
<keyword evidence="7 14" id="KW-0479">Metal-binding</keyword>
<evidence type="ECO:0000256" key="8">
    <source>
        <dbReference type="ARBA" id="ARBA00022729"/>
    </source>
</evidence>
<keyword evidence="5 15" id="KW-0645">Protease</keyword>
<evidence type="ECO:0000313" key="18">
    <source>
        <dbReference type="Proteomes" id="UP000799441"/>
    </source>
</evidence>
<organism evidence="17 18">
    <name type="scientific">Polychaeton citri CBS 116435</name>
    <dbReference type="NCBI Taxonomy" id="1314669"/>
    <lineage>
        <taxon>Eukaryota</taxon>
        <taxon>Fungi</taxon>
        <taxon>Dikarya</taxon>
        <taxon>Ascomycota</taxon>
        <taxon>Pezizomycotina</taxon>
        <taxon>Dothideomycetes</taxon>
        <taxon>Dothideomycetidae</taxon>
        <taxon>Capnodiales</taxon>
        <taxon>Capnodiaceae</taxon>
        <taxon>Polychaeton</taxon>
    </lineage>
</organism>
<dbReference type="GO" id="GO:0006508">
    <property type="term" value="P:proteolysis"/>
    <property type="evidence" value="ECO:0007669"/>
    <property type="project" value="UniProtKB-KW"/>
</dbReference>
<keyword evidence="4 15" id="KW-0964">Secreted</keyword>
<dbReference type="OrthoDB" id="412874at2759"/>
<feature type="active site" evidence="13">
    <location>
        <position position="309"/>
    </location>
</feature>
<evidence type="ECO:0000256" key="11">
    <source>
        <dbReference type="ARBA" id="ARBA00023049"/>
    </source>
</evidence>
<feature type="binding site" evidence="14">
    <location>
        <position position="323"/>
    </location>
    <ligand>
        <name>Zn(2+)</name>
        <dbReference type="ChEBI" id="CHEBI:29105"/>
        <note>catalytic</note>
    </ligand>
</feature>
<keyword evidence="12" id="KW-0865">Zymogen</keyword>
<dbReference type="Pfam" id="PF02102">
    <property type="entry name" value="Peptidase_M35"/>
    <property type="match status" value="1"/>
</dbReference>
<evidence type="ECO:0000256" key="15">
    <source>
        <dbReference type="RuleBase" id="RU361126"/>
    </source>
</evidence>
<keyword evidence="10 14" id="KW-0862">Zinc</keyword>
<evidence type="ECO:0000259" key="16">
    <source>
        <dbReference type="SMART" id="SM01351"/>
    </source>
</evidence>